<evidence type="ECO:0000313" key="1">
    <source>
        <dbReference type="EMBL" id="QCP36307.1"/>
    </source>
</evidence>
<name>A0A4P8IHL4_9FIRM</name>
<proteinExistence type="predicted"/>
<gene>
    <name evidence="1" type="ORF">AR1Y2_2853</name>
</gene>
<sequence>MFVSIGHSHLLHIHISQNSPDAIHMPFPLSTCPILVKGAVPICN</sequence>
<evidence type="ECO:0000313" key="2">
    <source>
        <dbReference type="Proteomes" id="UP000298653"/>
    </source>
</evidence>
<accession>A0A4P8IHL4</accession>
<keyword evidence="2" id="KW-1185">Reference proteome</keyword>
<dbReference type="EMBL" id="CP040058">
    <property type="protein sequence ID" value="QCP36307.1"/>
    <property type="molecule type" value="Genomic_DNA"/>
</dbReference>
<protein>
    <submittedName>
        <fullName evidence="1">Uncharacterized protein</fullName>
    </submittedName>
</protein>
<dbReference type="KEGG" id="arf:AR1Y2_2853"/>
<dbReference type="Proteomes" id="UP000298653">
    <property type="component" value="Chromosome"/>
</dbReference>
<dbReference type="AlphaFoldDB" id="A0A4P8IHL4"/>
<organism evidence="1 2">
    <name type="scientific">Anaerostipes rhamnosivorans</name>
    <dbReference type="NCBI Taxonomy" id="1229621"/>
    <lineage>
        <taxon>Bacteria</taxon>
        <taxon>Bacillati</taxon>
        <taxon>Bacillota</taxon>
        <taxon>Clostridia</taxon>
        <taxon>Lachnospirales</taxon>
        <taxon>Lachnospiraceae</taxon>
        <taxon>Anaerostipes</taxon>
    </lineage>
</organism>
<reference evidence="1 2" key="1">
    <citation type="submission" date="2019-05" db="EMBL/GenBank/DDBJ databases">
        <title>Complete genome sequencing of Anaerostipes rhamnosivorans.</title>
        <authorList>
            <person name="Bui T.P.N."/>
            <person name="de Vos W.M."/>
        </authorList>
    </citation>
    <scope>NUCLEOTIDE SEQUENCE [LARGE SCALE GENOMIC DNA]</scope>
    <source>
        <strain evidence="1 2">1y2</strain>
    </source>
</reference>